<evidence type="ECO:0000313" key="9">
    <source>
        <dbReference type="EMBL" id="EPY34710.1"/>
    </source>
</evidence>
<evidence type="ECO:0000259" key="7">
    <source>
        <dbReference type="Pfam" id="PF03151"/>
    </source>
</evidence>
<feature type="transmembrane region" description="Helical" evidence="6">
    <location>
        <begin position="38"/>
        <end position="58"/>
    </location>
</feature>
<feature type="transmembrane region" description="Helical" evidence="6">
    <location>
        <begin position="98"/>
        <end position="118"/>
    </location>
</feature>
<proteinExistence type="predicted"/>
<dbReference type="EMBL" id="ATMH01006156">
    <property type="protein sequence ID" value="EPY26635.1"/>
    <property type="molecule type" value="Genomic_DNA"/>
</dbReference>
<feature type="region of interest" description="Disordered" evidence="5">
    <location>
        <begin position="302"/>
        <end position="324"/>
    </location>
</feature>
<comment type="caution">
    <text evidence="9">The sequence shown here is derived from an EMBL/GenBank/DDBJ whole genome shotgun (WGS) entry which is preliminary data.</text>
</comment>
<evidence type="ECO:0000313" key="8">
    <source>
        <dbReference type="EMBL" id="EPY26635.1"/>
    </source>
</evidence>
<name>S9WG57_9TRYP</name>
<dbReference type="PANTHER" id="PTHR11132">
    <property type="entry name" value="SOLUTE CARRIER FAMILY 35"/>
    <property type="match status" value="1"/>
</dbReference>
<dbReference type="Pfam" id="PF03151">
    <property type="entry name" value="TPT"/>
    <property type="match status" value="1"/>
</dbReference>
<comment type="subcellular location">
    <subcellularLocation>
        <location evidence="1">Membrane</location>
        <topology evidence="1">Multi-pass membrane protein</topology>
    </subcellularLocation>
</comment>
<reference evidence="9" key="2">
    <citation type="submission" date="2013-03" db="EMBL/GenBank/DDBJ databases">
        <authorList>
            <person name="Motta M.C.M."/>
            <person name="Martins A.C.A."/>
            <person name="Preta C.M.C.C."/>
            <person name="Silva R."/>
            <person name="de Souza S.S."/>
            <person name="Klein C.C."/>
            <person name="de Almeida L.G.P."/>
            <person name="Cunha O.L."/>
            <person name="Colabardini A.C."/>
            <person name="Lima B.A."/>
            <person name="Machado C.R."/>
            <person name="Soares C.M.A."/>
            <person name="de Menezes C.B.A."/>
            <person name="Bartolomeu D.C."/>
            <person name="Grisard E.C."/>
            <person name="Fantinatti-Garboggini F."/>
            <person name="Rodrigues-Luiz G.F."/>
            <person name="Wagner G."/>
            <person name="Goldman G.H."/>
            <person name="Fietto J.L.R."/>
            <person name="Ciapina L.P."/>
            <person name="Brocchi M."/>
            <person name="Elias M.C."/>
            <person name="Goldman M.H.S."/>
            <person name="Sagot M.-F."/>
            <person name="Pereira M."/>
            <person name="Stoco P.H."/>
            <person name="Teixeira S.M.R."/>
            <person name="de Mendonca-Neto R.P."/>
            <person name="Maciel T.E.F."/>
            <person name="Mendes T.A.O."/>
            <person name="Urmenyi T.P."/>
            <person name="Teixeira M.M.G."/>
            <person name="de Camargo E.F.P."/>
            <person name="de Sousa W."/>
            <person name="Schenkman S."/>
            <person name="de Vasconcelos A.T.R."/>
        </authorList>
    </citation>
    <scope>NUCLEOTIDE SEQUENCE</scope>
</reference>
<feature type="transmembrane region" description="Helical" evidence="6">
    <location>
        <begin position="244"/>
        <end position="265"/>
    </location>
</feature>
<evidence type="ECO:0000256" key="1">
    <source>
        <dbReference type="ARBA" id="ARBA00004141"/>
    </source>
</evidence>
<dbReference type="Proteomes" id="UP000015354">
    <property type="component" value="Unassembled WGS sequence"/>
</dbReference>
<dbReference type="InterPro" id="IPR004853">
    <property type="entry name" value="Sugar_P_trans_dom"/>
</dbReference>
<dbReference type="InterPro" id="IPR050186">
    <property type="entry name" value="TPT_transporter"/>
</dbReference>
<reference evidence="9 10" key="1">
    <citation type="journal article" date="2013" name="PLoS ONE">
        <title>Predicting the Proteins of Angomonas deanei, Strigomonas culicis and Their Respective Endosymbionts Reveals New Aspects of the Trypanosomatidae Family.</title>
        <authorList>
            <person name="Motta M.C."/>
            <person name="Martins A.C."/>
            <person name="de Souza S.S."/>
            <person name="Catta-Preta C.M."/>
            <person name="Silva R."/>
            <person name="Klein C.C."/>
            <person name="de Almeida L.G."/>
            <person name="de Lima Cunha O."/>
            <person name="Ciapina L.P."/>
            <person name="Brocchi M."/>
            <person name="Colabardini A.C."/>
            <person name="de Araujo Lima B."/>
            <person name="Machado C.R."/>
            <person name="de Almeida Soares C.M."/>
            <person name="Probst C.M."/>
            <person name="de Menezes C.B."/>
            <person name="Thompson C.E."/>
            <person name="Bartholomeu D.C."/>
            <person name="Gradia D.F."/>
            <person name="Pavoni D.P."/>
            <person name="Grisard E.C."/>
            <person name="Fantinatti-Garboggini F."/>
            <person name="Marchini F.K."/>
            <person name="Rodrigues-Luiz G.F."/>
            <person name="Wagner G."/>
            <person name="Goldman G.H."/>
            <person name="Fietto J.L."/>
            <person name="Elias M.C."/>
            <person name="Goldman M.H."/>
            <person name="Sagot M.F."/>
            <person name="Pereira M."/>
            <person name="Stoco P.H."/>
            <person name="de Mendonca-Neto R.P."/>
            <person name="Teixeira S.M."/>
            <person name="Maciel T.E."/>
            <person name="de Oliveira Mendes T.A."/>
            <person name="Urmenyi T.P."/>
            <person name="de Souza W."/>
            <person name="Schenkman S."/>
            <person name="de Vasconcelos A.T."/>
        </authorList>
    </citation>
    <scope>NUCLEOTIDE SEQUENCE [LARGE SCALE GENOMIC DNA]</scope>
</reference>
<dbReference type="SUPFAM" id="SSF103481">
    <property type="entry name" value="Multidrug resistance efflux transporter EmrE"/>
    <property type="match status" value="2"/>
</dbReference>
<evidence type="ECO:0000256" key="6">
    <source>
        <dbReference type="SAM" id="Phobius"/>
    </source>
</evidence>
<dbReference type="OrthoDB" id="5547497at2759"/>
<feature type="transmembrane region" description="Helical" evidence="6">
    <location>
        <begin position="7"/>
        <end position="26"/>
    </location>
</feature>
<evidence type="ECO:0000256" key="5">
    <source>
        <dbReference type="SAM" id="MobiDB-lite"/>
    </source>
</evidence>
<feature type="transmembrane region" description="Helical" evidence="6">
    <location>
        <begin position="183"/>
        <end position="202"/>
    </location>
</feature>
<protein>
    <submittedName>
        <fullName evidence="9">Solute carrier family 35, member E3</fullName>
    </submittedName>
</protein>
<keyword evidence="4 6" id="KW-0472">Membrane</keyword>
<gene>
    <name evidence="9" type="ORF">STCU_01392</name>
    <name evidence="8" type="ORF">STCU_06156</name>
</gene>
<organism evidence="9 10">
    <name type="scientific">Strigomonas culicis</name>
    <dbReference type="NCBI Taxonomy" id="28005"/>
    <lineage>
        <taxon>Eukaryota</taxon>
        <taxon>Discoba</taxon>
        <taxon>Euglenozoa</taxon>
        <taxon>Kinetoplastea</taxon>
        <taxon>Metakinetoplastina</taxon>
        <taxon>Trypanosomatida</taxon>
        <taxon>Trypanosomatidae</taxon>
        <taxon>Strigomonadinae</taxon>
        <taxon>Strigomonas</taxon>
    </lineage>
</organism>
<feature type="transmembrane region" description="Helical" evidence="6">
    <location>
        <begin position="70"/>
        <end position="92"/>
    </location>
</feature>
<evidence type="ECO:0000256" key="3">
    <source>
        <dbReference type="ARBA" id="ARBA00022989"/>
    </source>
</evidence>
<feature type="domain" description="Sugar phosphate transporter" evidence="7">
    <location>
        <begin position="14"/>
        <end position="287"/>
    </location>
</feature>
<feature type="transmembrane region" description="Helical" evidence="6">
    <location>
        <begin position="149"/>
        <end position="171"/>
    </location>
</feature>
<feature type="transmembrane region" description="Helical" evidence="6">
    <location>
        <begin position="271"/>
        <end position="290"/>
    </location>
</feature>
<evidence type="ECO:0000256" key="4">
    <source>
        <dbReference type="ARBA" id="ARBA00023136"/>
    </source>
</evidence>
<dbReference type="EMBL" id="ATMH01001392">
    <property type="protein sequence ID" value="EPY34710.1"/>
    <property type="molecule type" value="Genomic_DNA"/>
</dbReference>
<accession>S9WG57</accession>
<dbReference type="GO" id="GO:0016020">
    <property type="term" value="C:membrane"/>
    <property type="evidence" value="ECO:0007669"/>
    <property type="project" value="UniProtKB-SubCell"/>
</dbReference>
<sequence>MAEDSQFTIILCLALNLFSSIGIVFSNKMVFKYYCFPYGTTLTIFHFFVTFLSLLVCLKFRVFQFKRIPILKVMPLCASFCGFVVLTNVSLLKNTVGFYQLMKVLTTPFLVVIQTLFYHQKFSKHVVLSLGVICVGVIIATFNDTKTTISGTLVALSAVLVTCMYQIWVGTKQKELDCNGYQLLLYQAPISALLLLPIATFTEDYIQDMYLPEMDTILMIFLTGVLAFLVNLSIFLVIGKTSPVTYNVLGHTKLCIILSMGFVFFKDQLNWKMTLGIVMTVGGVVWYTYLKQEEHRVQQTVESTRTKEFMAQEDPEKDPVAEKE</sequence>
<evidence type="ECO:0000313" key="10">
    <source>
        <dbReference type="Proteomes" id="UP000015354"/>
    </source>
</evidence>
<keyword evidence="10" id="KW-1185">Reference proteome</keyword>
<keyword evidence="2 6" id="KW-0812">Transmembrane</keyword>
<feature type="transmembrane region" description="Helical" evidence="6">
    <location>
        <begin position="217"/>
        <end position="237"/>
    </location>
</feature>
<dbReference type="AlphaFoldDB" id="S9WG57"/>
<dbReference type="InterPro" id="IPR037185">
    <property type="entry name" value="EmrE-like"/>
</dbReference>
<feature type="transmembrane region" description="Helical" evidence="6">
    <location>
        <begin position="125"/>
        <end position="143"/>
    </location>
</feature>
<evidence type="ECO:0000256" key="2">
    <source>
        <dbReference type="ARBA" id="ARBA00022692"/>
    </source>
</evidence>
<keyword evidence="3 6" id="KW-1133">Transmembrane helix</keyword>